<reference evidence="2 3" key="1">
    <citation type="journal article" date="2023" name="Microorganisms">
        <title>Thiorhodovibrio frisius and Trv. litoralis spp. nov., Two Novel Members from a Clade of Fastidious Purple Sulfur Bacteria That Exhibit Unique Red-Shifted Light-Harvesting Capabilities.</title>
        <authorList>
            <person name="Methner A."/>
            <person name="Kuzyk S.B."/>
            <person name="Petersen J."/>
            <person name="Bauer S."/>
            <person name="Brinkmann H."/>
            <person name="Sichau K."/>
            <person name="Wanner G."/>
            <person name="Wolf J."/>
            <person name="Neumann-Schaal M."/>
            <person name="Henke P."/>
            <person name="Tank M."/>
            <person name="Sproer C."/>
            <person name="Bunk B."/>
            <person name="Overmann J."/>
        </authorList>
    </citation>
    <scope>NUCLEOTIDE SEQUENCE [LARGE SCALE GENOMIC DNA]</scope>
    <source>
        <strain evidence="2 3">DSM 6702</strain>
    </source>
</reference>
<dbReference type="EMBL" id="CP121472">
    <property type="protein sequence ID" value="WPL15960.1"/>
    <property type="molecule type" value="Genomic_DNA"/>
</dbReference>
<proteinExistence type="predicted"/>
<name>A0ABZ0S626_9GAMM</name>
<dbReference type="SUPFAM" id="SSF52540">
    <property type="entry name" value="P-loop containing nucleoside triphosphate hydrolases"/>
    <property type="match status" value="1"/>
</dbReference>
<gene>
    <name evidence="2" type="ORF">Thiowin_00890</name>
</gene>
<accession>A0ABZ0S626</accession>
<protein>
    <submittedName>
        <fullName evidence="2">Sulfotransferase domain protein</fullName>
    </submittedName>
</protein>
<feature type="region of interest" description="Disordered" evidence="1">
    <location>
        <begin position="396"/>
        <end position="419"/>
    </location>
</feature>
<sequence>MIFAFLLVALLLVVAFVSPFPYLRTYALLWKYVLIVRQPGIGIRARLRQAIFLLRNGALIPLWTCLWYLDELLFPNYRKQPVQPVFIIGEPRCGTTLLHRTLAADQRNFFAIRHFEWRYPFISVQKLARALKLESMLETTSYWPNSETGRIAMRMHPNMLYDYEEDGVFFEERFMHHLFVFLRFPFPGLLPVLESFPELPESRRRQMLVTHRKVIQKVAFLSQSDSRLYLSKEVTSHHKIPMLLSFYPRARFVVLVRPASELIDSLLALVRMSTLAKTNIDPFEVPGWRDAFLERMRMDCDYLVELSEKFIDPQRQARLTFGHLTANIPEAVSQLYNFLELKLEKPFAAHLRKQEAQQNARDRGYDYQHVTVPGFTLYDRFVCKVSEAGLAQARGLQCGPSDSSHQDIKQTGSNDLMLH</sequence>
<organism evidence="2 3">
    <name type="scientific">Thiorhodovibrio winogradskyi</name>
    <dbReference type="NCBI Taxonomy" id="77007"/>
    <lineage>
        <taxon>Bacteria</taxon>
        <taxon>Pseudomonadati</taxon>
        <taxon>Pseudomonadota</taxon>
        <taxon>Gammaproteobacteria</taxon>
        <taxon>Chromatiales</taxon>
        <taxon>Chromatiaceae</taxon>
        <taxon>Thiorhodovibrio</taxon>
    </lineage>
</organism>
<dbReference type="Proteomes" id="UP001432180">
    <property type="component" value="Chromosome"/>
</dbReference>
<dbReference type="PANTHER" id="PTHR36451:SF1">
    <property type="entry name" value="OMEGA-HYDROXY-BETA-DIHYDROMENAQUINONE-9 SULFOTRANSFERASE STF3"/>
    <property type="match status" value="1"/>
</dbReference>
<evidence type="ECO:0000313" key="3">
    <source>
        <dbReference type="Proteomes" id="UP001432180"/>
    </source>
</evidence>
<dbReference type="Gene3D" id="3.40.50.300">
    <property type="entry name" value="P-loop containing nucleotide triphosphate hydrolases"/>
    <property type="match status" value="1"/>
</dbReference>
<dbReference type="InterPro" id="IPR027417">
    <property type="entry name" value="P-loop_NTPase"/>
</dbReference>
<evidence type="ECO:0000313" key="2">
    <source>
        <dbReference type="EMBL" id="WPL15960.1"/>
    </source>
</evidence>
<dbReference type="Pfam" id="PF13469">
    <property type="entry name" value="Sulfotransfer_3"/>
    <property type="match status" value="1"/>
</dbReference>
<dbReference type="PANTHER" id="PTHR36451">
    <property type="entry name" value="PAPS-DEPENDENT SULFOTRANSFERASE STF3"/>
    <property type="match status" value="1"/>
</dbReference>
<feature type="compositionally biased region" description="Polar residues" evidence="1">
    <location>
        <begin position="409"/>
        <end position="419"/>
    </location>
</feature>
<evidence type="ECO:0000256" key="1">
    <source>
        <dbReference type="SAM" id="MobiDB-lite"/>
    </source>
</evidence>
<dbReference type="InterPro" id="IPR052736">
    <property type="entry name" value="Stf3_sulfotransferase"/>
</dbReference>
<dbReference type="RefSeq" id="WP_328986508.1">
    <property type="nucleotide sequence ID" value="NZ_CP121472.1"/>
</dbReference>
<keyword evidence="3" id="KW-1185">Reference proteome</keyword>